<name>A0A7I4Z4J3_HAECO</name>
<evidence type="ECO:0000313" key="2">
    <source>
        <dbReference type="WBParaSite" id="HCON_00171210-00001"/>
    </source>
</evidence>
<keyword evidence="1" id="KW-1185">Reference proteome</keyword>
<dbReference type="Proteomes" id="UP000025227">
    <property type="component" value="Unplaced"/>
</dbReference>
<proteinExistence type="predicted"/>
<organism evidence="1 2">
    <name type="scientific">Haemonchus contortus</name>
    <name type="common">Barber pole worm</name>
    <dbReference type="NCBI Taxonomy" id="6289"/>
    <lineage>
        <taxon>Eukaryota</taxon>
        <taxon>Metazoa</taxon>
        <taxon>Ecdysozoa</taxon>
        <taxon>Nematoda</taxon>
        <taxon>Chromadorea</taxon>
        <taxon>Rhabditida</taxon>
        <taxon>Rhabditina</taxon>
        <taxon>Rhabditomorpha</taxon>
        <taxon>Strongyloidea</taxon>
        <taxon>Trichostrongylidae</taxon>
        <taxon>Haemonchus</taxon>
    </lineage>
</organism>
<reference evidence="2" key="1">
    <citation type="submission" date="2020-12" db="UniProtKB">
        <authorList>
            <consortium name="WormBaseParasite"/>
        </authorList>
    </citation>
    <scope>IDENTIFICATION</scope>
    <source>
        <strain evidence="2">MHco3</strain>
    </source>
</reference>
<sequence length="81" mass="9406">MDPLLLLCWVDIPFVSRRRIHAYMYGESKMMQARKIKYDVMVNVNDIMVLTETRRHRALHAVFDTGEELFLGTATTEASAM</sequence>
<accession>A0A7I4Z4J3</accession>
<dbReference type="AlphaFoldDB" id="A0A7I4Z4J3"/>
<dbReference type="OrthoDB" id="5818039at2759"/>
<dbReference type="WBParaSite" id="HCON_00171210-00001">
    <property type="protein sequence ID" value="HCON_00171210-00001"/>
    <property type="gene ID" value="HCON_00171210"/>
</dbReference>
<protein>
    <submittedName>
        <fullName evidence="2">Uncharacterized protein</fullName>
    </submittedName>
</protein>
<evidence type="ECO:0000313" key="1">
    <source>
        <dbReference type="Proteomes" id="UP000025227"/>
    </source>
</evidence>